<name>H8KVX6_SOLCM</name>
<evidence type="ECO:0000313" key="1">
    <source>
        <dbReference type="EMBL" id="AFD06879.1"/>
    </source>
</evidence>
<reference evidence="1" key="1">
    <citation type="submission" date="2012-02" db="EMBL/GenBank/DDBJ databases">
        <title>The complete genome of Solitalea canadensis DSM 3403.</title>
        <authorList>
            <consortium name="US DOE Joint Genome Institute (JGI-PGF)"/>
            <person name="Lucas S."/>
            <person name="Copeland A."/>
            <person name="Lapidus A."/>
            <person name="Glavina del Rio T."/>
            <person name="Dalin E."/>
            <person name="Tice H."/>
            <person name="Bruce D."/>
            <person name="Goodwin L."/>
            <person name="Pitluck S."/>
            <person name="Peters L."/>
            <person name="Ovchinnikova G."/>
            <person name="Lu M."/>
            <person name="Kyrpides N."/>
            <person name="Mavromatis K."/>
            <person name="Ivanova N."/>
            <person name="Brettin T."/>
            <person name="Detter J.C."/>
            <person name="Han C."/>
            <person name="Larimer F."/>
            <person name="Land M."/>
            <person name="Hauser L."/>
            <person name="Markowitz V."/>
            <person name="Cheng J.-F."/>
            <person name="Hugenholtz P."/>
            <person name="Woyke T."/>
            <person name="Wu D."/>
            <person name="Spring S."/>
            <person name="Schroeder M."/>
            <person name="Kopitz M."/>
            <person name="Brambilla E."/>
            <person name="Klenk H.-P."/>
            <person name="Eisen J.A."/>
        </authorList>
    </citation>
    <scope>NUCLEOTIDE SEQUENCE</scope>
    <source>
        <strain evidence="1">DSM 3403</strain>
    </source>
</reference>
<organism evidence="1 2">
    <name type="scientific">Solitalea canadensis (strain ATCC 29591 / DSM 3403 / JCM 21819 / LMG 8368 / NBRC 15130 / NCIMB 12057 / USAM 9D)</name>
    <name type="common">Flexibacter canadensis</name>
    <dbReference type="NCBI Taxonomy" id="929556"/>
    <lineage>
        <taxon>Bacteria</taxon>
        <taxon>Pseudomonadati</taxon>
        <taxon>Bacteroidota</taxon>
        <taxon>Sphingobacteriia</taxon>
        <taxon>Sphingobacteriales</taxon>
        <taxon>Sphingobacteriaceae</taxon>
        <taxon>Solitalea</taxon>
    </lineage>
</organism>
<protein>
    <submittedName>
        <fullName evidence="1">Uncharacterized protein</fullName>
    </submittedName>
</protein>
<dbReference type="Proteomes" id="UP000007590">
    <property type="component" value="Chromosome"/>
</dbReference>
<keyword evidence="2" id="KW-1185">Reference proteome</keyword>
<dbReference type="AlphaFoldDB" id="H8KVX6"/>
<dbReference type="OrthoDB" id="7596486at2"/>
<dbReference type="RefSeq" id="WP_014680106.1">
    <property type="nucleotide sequence ID" value="NC_017770.1"/>
</dbReference>
<accession>H8KVX6</accession>
<evidence type="ECO:0000313" key="2">
    <source>
        <dbReference type="Proteomes" id="UP000007590"/>
    </source>
</evidence>
<proteinExistence type="predicted"/>
<gene>
    <name evidence="1" type="ordered locus">Solca_1817</name>
</gene>
<dbReference type="HOGENOM" id="CLU_484597_0_0_10"/>
<dbReference type="eggNOG" id="ENOG502Z9HH">
    <property type="taxonomic scope" value="Bacteria"/>
</dbReference>
<dbReference type="EMBL" id="CP003349">
    <property type="protein sequence ID" value="AFD06879.1"/>
    <property type="molecule type" value="Genomic_DNA"/>
</dbReference>
<sequence>MTPSEELSFILNEKSKIIGKTYVGPSYHVIQNIIRCIDNLLPFPPSLNELSAGQIEHIQELISFGWPRLLKPYYDDINIETHLPFQVMTDDLIQWTISNLIFSGKIELCRQLISYEKAGLLIIDKHAENSFTFSYSNEFTGIEQYDRESAEFYKIEIVNKIVDERRKAKPFDEKKIKSEFEKLILNPLGQLISYDTTPEIDDYYNEEGHYRLLMMQGYDDFDNKDIFGGIEYSKYIDVVELIIGVGIKHSEACFMVKQRNNKVNLENLLTYTQTKARAINDYANYLGWDTAVVQQIFETITLTKENYDYYLEYPATPPPIFVEVGGQLLMRSIAGCFANPFSILNRELKRKYKKDYDKALNNRENRFRKELFLFFPQEQIVKIQREIKISFEGIKTDIDAIVFDKQTGTLGLFQLKWQDPYAHSMKERFSRITNLFPKANEWISKIRQWIAANTEQTILNSLQIDKELVKPVKINEICVFILSRNQINFTGVELDNTVAWSSWYQLIESNAKIKTMFDDPIREMYVKIKAFRPEFRSSMEGKKEKPGELEIDLGDVKLSHKK</sequence>
<dbReference type="KEGG" id="scn:Solca_1817"/>